<evidence type="ECO:0000313" key="2">
    <source>
        <dbReference type="Proteomes" id="UP000789901"/>
    </source>
</evidence>
<keyword evidence="2" id="KW-1185">Reference proteome</keyword>
<evidence type="ECO:0000313" key="1">
    <source>
        <dbReference type="EMBL" id="CAG8789290.1"/>
    </source>
</evidence>
<dbReference type="EMBL" id="CAJVQB010018924">
    <property type="protein sequence ID" value="CAG8789290.1"/>
    <property type="molecule type" value="Genomic_DNA"/>
</dbReference>
<proteinExistence type="predicted"/>
<feature type="non-terminal residue" evidence="1">
    <location>
        <position position="1"/>
    </location>
</feature>
<dbReference type="Proteomes" id="UP000789901">
    <property type="component" value="Unassembled WGS sequence"/>
</dbReference>
<gene>
    <name evidence="1" type="ORF">GMARGA_LOCUS20970</name>
</gene>
<comment type="caution">
    <text evidence="1">The sequence shown here is derived from an EMBL/GenBank/DDBJ whole genome shotgun (WGS) entry which is preliminary data.</text>
</comment>
<accession>A0ABN7VP33</accession>
<protein>
    <submittedName>
        <fullName evidence="1">13713_t:CDS:1</fullName>
    </submittedName>
</protein>
<name>A0ABN7VP33_GIGMA</name>
<sequence length="108" mass="12878">KEKTKNEIIGDQLEEAVNTEWDEISKVIMQAANKNILHIKVRKTEAHSKKTMPRLEIYKEISFLYQIIKKFKKLADEKIESELQSEYNNQIFLLNMKYETEIPLLKHN</sequence>
<organism evidence="1 2">
    <name type="scientific">Gigaspora margarita</name>
    <dbReference type="NCBI Taxonomy" id="4874"/>
    <lineage>
        <taxon>Eukaryota</taxon>
        <taxon>Fungi</taxon>
        <taxon>Fungi incertae sedis</taxon>
        <taxon>Mucoromycota</taxon>
        <taxon>Glomeromycotina</taxon>
        <taxon>Glomeromycetes</taxon>
        <taxon>Diversisporales</taxon>
        <taxon>Gigasporaceae</taxon>
        <taxon>Gigaspora</taxon>
    </lineage>
</organism>
<reference evidence="1 2" key="1">
    <citation type="submission" date="2021-06" db="EMBL/GenBank/DDBJ databases">
        <authorList>
            <person name="Kallberg Y."/>
            <person name="Tangrot J."/>
            <person name="Rosling A."/>
        </authorList>
    </citation>
    <scope>NUCLEOTIDE SEQUENCE [LARGE SCALE GENOMIC DNA]</scope>
    <source>
        <strain evidence="1 2">120-4 pot B 10/14</strain>
    </source>
</reference>